<dbReference type="EMBL" id="AUWU02000007">
    <property type="protein sequence ID" value="KAH0570501.1"/>
    <property type="molecule type" value="Genomic_DNA"/>
</dbReference>
<dbReference type="Proteomes" id="UP000018208">
    <property type="component" value="Unassembled WGS sequence"/>
</dbReference>
<proteinExistence type="predicted"/>
<reference evidence="1 2" key="1">
    <citation type="journal article" date="2014" name="PLoS Genet.">
        <title>The Genome of Spironucleus salmonicida Highlights a Fish Pathogen Adapted to Fluctuating Environments.</title>
        <authorList>
            <person name="Xu F."/>
            <person name="Jerlstrom-Hultqvist J."/>
            <person name="Einarsson E."/>
            <person name="Astvaldsson A."/>
            <person name="Svard S.G."/>
            <person name="Andersson J.O."/>
        </authorList>
    </citation>
    <scope>NUCLEOTIDE SEQUENCE [LARGE SCALE GENOMIC DNA]</scope>
    <source>
        <strain evidence="1 2">ATCC 50377</strain>
    </source>
</reference>
<sequence length="271" mass="30341">MTSLTHYDLATLADADQIRTLINPAGTCTKQSTQNVDVTLILQSPVIPLPVKILNLKPAADQQRLAHDTLMNFLNASFEQRVNGNAVQLLKESEDGITSTLGTVGSTLDANPHNIVFPFHRTIAHYAFYYKWLAVVDYFLREDLLRDITSPDSVGMTPLDLYYVNYRELAQHIDLDDVKHPQHPSALKRHGTWWRDQQLYKIACQSGMLQNISNAIAIQVPAPSKPHKEGTPEIMGVKELLTVLFAAIGGTPTQKAYSPLVNLRLWPVDLY</sequence>
<evidence type="ECO:0000313" key="1">
    <source>
        <dbReference type="EMBL" id="KAH0570501.1"/>
    </source>
</evidence>
<name>A0A9P8RVE0_9EUKA</name>
<dbReference type="KEGG" id="ssao:94300804"/>
<evidence type="ECO:0000313" key="2">
    <source>
        <dbReference type="Proteomes" id="UP000018208"/>
    </source>
</evidence>
<accession>A0A9P8RVE0</accession>
<keyword evidence="2" id="KW-1185">Reference proteome</keyword>
<protein>
    <submittedName>
        <fullName evidence="1">Uncharacterized protein</fullName>
    </submittedName>
</protein>
<comment type="caution">
    <text evidence="1">The sequence shown here is derived from an EMBL/GenBank/DDBJ whole genome shotgun (WGS) entry which is preliminary data.</text>
</comment>
<gene>
    <name evidence="1" type="ORF">SS50377_26781</name>
</gene>
<dbReference type="AlphaFoldDB" id="A0A9P8RVE0"/>
<organism evidence="1 2">
    <name type="scientific">Spironucleus salmonicida</name>
    <dbReference type="NCBI Taxonomy" id="348837"/>
    <lineage>
        <taxon>Eukaryota</taxon>
        <taxon>Metamonada</taxon>
        <taxon>Diplomonadida</taxon>
        <taxon>Hexamitidae</taxon>
        <taxon>Hexamitinae</taxon>
        <taxon>Spironucleus</taxon>
    </lineage>
</organism>
<dbReference type="RefSeq" id="XP_067761274.1">
    <property type="nucleotide sequence ID" value="XM_067910587.1"/>
</dbReference>
<dbReference type="GeneID" id="94300804"/>